<dbReference type="Gene3D" id="3.10.620.30">
    <property type="match status" value="1"/>
</dbReference>
<proteinExistence type="predicted"/>
<organism evidence="2">
    <name type="scientific">Marivirga arenosa</name>
    <dbReference type="NCBI Taxonomy" id="3059076"/>
    <lineage>
        <taxon>Bacteria</taxon>
        <taxon>Pseudomonadati</taxon>
        <taxon>Bacteroidota</taxon>
        <taxon>Cytophagia</taxon>
        <taxon>Cytophagales</taxon>
        <taxon>Marivirgaceae</taxon>
        <taxon>Marivirga</taxon>
    </lineage>
</organism>
<sequence length="632" mass="73750">MLKIFLTTIFSFLFLLGLTAQNIQVKNSGFGKGENAIILLDSGYSKYNENFELIFTHTTKIEILKEAGLSWAKVMIPYSDEDSLIFIQGQTYNLDENRSLLIDSLSTSDIESEKDNGFIKNYFELPNAKVGSIVEYSYQIKIKDWQQLNTWYFQNDIPALKSTYTTEVPNYLLFYKYLEGSISLSDFNRRTVKKIISNKQTDVLIEDFVMDSVPAYVEEEDVPGGDYFISKLKFKLAEYTLPRNNTEFLLPQNYEELAYNWAGSPFFRDVYRRSSYLQPTVDKIYHPDLLKLDVIRGFYFFMRNNFTVDFSFNDKSLEEAFNARRGTPQQINMLLTKLLNQSGLDAYLVALSSMDNRPTYPDNPYFELFNAYISLVRLNGKNYLLDASNKNLLFNMLPPNYITNGGLVISEDAPGFIPLDFNFEDKEFITGNFTITDSASIVGDYEVKREGYAVYAFDSRFLNSNRSYNDYLIETIFENMDWNIKKHEIKDEFDENKELKEYLSFEKPADSIAKNYMEIKPVIFNEFPENPLKADERQNPVTLYTPYIRKASFTYTLPDGWQVLRYPENKSIALEDGKGKFLYEYRKVENAIKISYTIDYDQVIYMPDEYSMIKTFFQEISDALSQEIIIIR</sequence>
<dbReference type="InterPro" id="IPR024618">
    <property type="entry name" value="DUF3857"/>
</dbReference>
<dbReference type="Proteomes" id="UP001232019">
    <property type="component" value="Chromosome"/>
</dbReference>
<dbReference type="Gene3D" id="2.60.120.1130">
    <property type="match status" value="1"/>
</dbReference>
<dbReference type="Pfam" id="PF12969">
    <property type="entry name" value="DUF3857"/>
    <property type="match status" value="1"/>
</dbReference>
<dbReference type="KEGG" id="marp:QYS47_16395"/>
<protein>
    <submittedName>
        <fullName evidence="2">DUF3857 domain-containing protein</fullName>
    </submittedName>
</protein>
<dbReference type="AlphaFoldDB" id="A0AA49GC61"/>
<reference evidence="2" key="1">
    <citation type="submission" date="2023-08" db="EMBL/GenBank/DDBJ databases">
        <title>Comparative genomics and taxonomic characterization of three novel marine species of genus Marivirga.</title>
        <authorList>
            <person name="Muhammad N."/>
            <person name="Kim S.-G."/>
        </authorList>
    </citation>
    <scope>NUCLEOTIDE SEQUENCE</scope>
    <source>
        <strain evidence="2">BKB1-2</strain>
    </source>
</reference>
<gene>
    <name evidence="2" type="ORF">QYS47_16395</name>
</gene>
<evidence type="ECO:0000313" key="2">
    <source>
        <dbReference type="EMBL" id="WKK79072.2"/>
    </source>
</evidence>
<name>A0AA49GC61_9BACT</name>
<dbReference type="RefSeq" id="WP_322347186.1">
    <property type="nucleotide sequence ID" value="NZ_CP129968.2"/>
</dbReference>
<dbReference type="Gene3D" id="2.60.40.3140">
    <property type="match status" value="1"/>
</dbReference>
<evidence type="ECO:0000259" key="1">
    <source>
        <dbReference type="Pfam" id="PF12969"/>
    </source>
</evidence>
<dbReference type="EMBL" id="CP129968">
    <property type="protein sequence ID" value="WKK79072.2"/>
    <property type="molecule type" value="Genomic_DNA"/>
</dbReference>
<accession>A0AA49GC61</accession>
<feature type="domain" description="DUF3857" evidence="1">
    <location>
        <begin position="55"/>
        <end position="177"/>
    </location>
</feature>